<keyword evidence="1" id="KW-0812">Transmembrane</keyword>
<keyword evidence="2" id="KW-0675">Receptor</keyword>
<reference evidence="2" key="1">
    <citation type="submission" date="2019-09" db="EMBL/GenBank/DDBJ databases">
        <authorList>
            <person name="Yang H."/>
        </authorList>
    </citation>
    <scope>NUCLEOTIDE SEQUENCE</scope>
</reference>
<feature type="transmembrane region" description="Helical" evidence="1">
    <location>
        <begin position="185"/>
        <end position="210"/>
    </location>
</feature>
<feature type="transmembrane region" description="Helical" evidence="1">
    <location>
        <begin position="269"/>
        <end position="291"/>
    </location>
</feature>
<evidence type="ECO:0000313" key="2">
    <source>
        <dbReference type="EMBL" id="QMS80354.1"/>
    </source>
</evidence>
<name>A0A7G4KBW8_9NEOP</name>
<accession>A0A7G4KBW8</accession>
<gene>
    <name evidence="2" type="primary">OR39</name>
</gene>
<proteinExistence type="evidence at transcript level"/>
<sequence length="334" mass="38620">MSSLSSHRAIKLFRRMCCYAYVTGLPNFWYEKPNWSIHVGKFHDFISHVTDVINCVFYLGQFFSFFTQKNLNERQETDQIIFTTINPCIYWAPIAMNYYKEQVRDLIRNLVLVLPSVYNDREVERKMVKKSCLYVSLLLSTANATLLLYGIDSFIKVLKGAVFTTVITAWPSVEDRSRIAGIGRAAVFIIWTQFMFRSCGAISLIISLTINTSHQYIQLQSYFRNLSNIFQENLIQEEMETKYEEHLKIGIQQHIKILSYTKKLKQACILVYGGQIFTNMVILVMTMMVMMGDDLSLTKLMTFMTLAISSTVTNGFYMCTIGDITVEVQRYGSQ</sequence>
<organism evidence="2">
    <name type="scientific">Histia rhodope</name>
    <dbReference type="NCBI Taxonomy" id="1453155"/>
    <lineage>
        <taxon>Eukaryota</taxon>
        <taxon>Metazoa</taxon>
        <taxon>Ecdysozoa</taxon>
        <taxon>Arthropoda</taxon>
        <taxon>Hexapoda</taxon>
        <taxon>Insecta</taxon>
        <taxon>Pterygota</taxon>
        <taxon>Neoptera</taxon>
        <taxon>Endopterygota</taxon>
        <taxon>Lepidoptera</taxon>
        <taxon>Glossata</taxon>
        <taxon>Ditrysia</taxon>
        <taxon>Zygaenoidea</taxon>
        <taxon>Zygaenidae</taxon>
        <taxon>Chalcosiinae</taxon>
        <taxon>Histia</taxon>
    </lineage>
</organism>
<feature type="transmembrane region" description="Helical" evidence="1">
    <location>
        <begin position="12"/>
        <end position="30"/>
    </location>
</feature>
<dbReference type="EMBL" id="MN515206">
    <property type="protein sequence ID" value="QMS80354.1"/>
    <property type="molecule type" value="mRNA"/>
</dbReference>
<dbReference type="AlphaFoldDB" id="A0A7G4KBW8"/>
<keyword evidence="1" id="KW-0472">Membrane</keyword>
<evidence type="ECO:0000256" key="1">
    <source>
        <dbReference type="SAM" id="Phobius"/>
    </source>
</evidence>
<feature type="transmembrane region" description="Helical" evidence="1">
    <location>
        <begin position="131"/>
        <end position="151"/>
    </location>
</feature>
<feature type="transmembrane region" description="Helical" evidence="1">
    <location>
        <begin position="45"/>
        <end position="66"/>
    </location>
</feature>
<keyword evidence="1" id="KW-1133">Transmembrane helix</keyword>
<protein>
    <submittedName>
        <fullName evidence="2">Odorant receptor</fullName>
    </submittedName>
</protein>